<comment type="caution">
    <text evidence="7">The sequence shown here is derived from an EMBL/GenBank/DDBJ whole genome shotgun (WGS) entry which is preliminary data.</text>
</comment>
<dbReference type="PRINTS" id="PR00507">
    <property type="entry name" value="N12N6MTFRASE"/>
</dbReference>
<accession>A0A9D1NC55</accession>
<dbReference type="Pfam" id="PF07669">
    <property type="entry name" value="Eco57I"/>
    <property type="match status" value="1"/>
</dbReference>
<evidence type="ECO:0000256" key="1">
    <source>
        <dbReference type="ARBA" id="ARBA00011900"/>
    </source>
</evidence>
<dbReference type="SUPFAM" id="SSF53335">
    <property type="entry name" value="S-adenosyl-L-methionine-dependent methyltransferases"/>
    <property type="match status" value="1"/>
</dbReference>
<keyword evidence="3" id="KW-0808">Transferase</keyword>
<evidence type="ECO:0000256" key="3">
    <source>
        <dbReference type="ARBA" id="ARBA00022679"/>
    </source>
</evidence>
<dbReference type="AlphaFoldDB" id="A0A9D1NC55"/>
<evidence type="ECO:0000256" key="5">
    <source>
        <dbReference type="ARBA" id="ARBA00047942"/>
    </source>
</evidence>
<dbReference type="GO" id="GO:0006304">
    <property type="term" value="P:DNA modification"/>
    <property type="evidence" value="ECO:0007669"/>
    <property type="project" value="InterPro"/>
</dbReference>
<evidence type="ECO:0000256" key="4">
    <source>
        <dbReference type="ARBA" id="ARBA00022691"/>
    </source>
</evidence>
<keyword evidence="4" id="KW-0949">S-adenosyl-L-methionine</keyword>
<dbReference type="EMBL" id="DVOH01000024">
    <property type="protein sequence ID" value="HIV00201.1"/>
    <property type="molecule type" value="Genomic_DNA"/>
</dbReference>
<dbReference type="EC" id="2.1.1.72" evidence="1"/>
<dbReference type="Proteomes" id="UP000886891">
    <property type="component" value="Unassembled WGS sequence"/>
</dbReference>
<name>A0A9D1NC55_9FIRM</name>
<dbReference type="InterPro" id="IPR029063">
    <property type="entry name" value="SAM-dependent_MTases_sf"/>
</dbReference>
<reference evidence="7" key="1">
    <citation type="submission" date="2020-10" db="EMBL/GenBank/DDBJ databases">
        <authorList>
            <person name="Gilroy R."/>
        </authorList>
    </citation>
    <scope>NUCLEOTIDE SEQUENCE</scope>
    <source>
        <strain evidence="7">23406</strain>
    </source>
</reference>
<dbReference type="PANTHER" id="PTHR33841:SF1">
    <property type="entry name" value="DNA METHYLTRANSFERASE A"/>
    <property type="match status" value="1"/>
</dbReference>
<dbReference type="InterPro" id="IPR002052">
    <property type="entry name" value="DNA_methylase_N6_adenine_CS"/>
</dbReference>
<reference evidence="7" key="2">
    <citation type="journal article" date="2021" name="PeerJ">
        <title>Extensive microbial diversity within the chicken gut microbiome revealed by metagenomics and culture.</title>
        <authorList>
            <person name="Gilroy R."/>
            <person name="Ravi A."/>
            <person name="Getino M."/>
            <person name="Pursley I."/>
            <person name="Horton D.L."/>
            <person name="Alikhan N.F."/>
            <person name="Baker D."/>
            <person name="Gharbi K."/>
            <person name="Hall N."/>
            <person name="Watson M."/>
            <person name="Adriaenssens E.M."/>
            <person name="Foster-Nyarko E."/>
            <person name="Jarju S."/>
            <person name="Secka A."/>
            <person name="Antonio M."/>
            <person name="Oren A."/>
            <person name="Chaudhuri R.R."/>
            <person name="La Ragione R."/>
            <person name="Hildebrand F."/>
            <person name="Pallen M.J."/>
        </authorList>
    </citation>
    <scope>NUCLEOTIDE SEQUENCE</scope>
    <source>
        <strain evidence="7">23406</strain>
    </source>
</reference>
<sequence>MFDPTKMRPDGSHFLVLGESGDPVAFPVTEERFSAALQSGDLDGICRAYEKGCEARRRAYNTDKWRHRKIPPEAVATVTQLFTPESLADYIAANACRTQTNIADSPFVDCGSNGSTCGKGAVSLLDPAVGCGMLMHAAAKALFGTPSCITDEIRRWVGAHWVGFDIDPGAASVAMRWMKEYWGLCPRFYVLCKPTEEYLEALRVAAPTLAEPLQSVGIAGALSRLSLGDFDGVEVGENVRAEHYAFSEAARALSCRYDVVLVNPPYLSSSDYPDALRAFLQKEYPDFRRDLAGAFLARAVDWLCADGALGVVCPYGILTIKQFAPVRKLLLRETTFVTLTQLQVTSYRRAVVGLAAFVVLNGRNRSSKGSFLLIPDRRGISERLRSICRSPDSPYRFSVGQERFEATPNQAMLFSLSPAAFDCYRGARLSDVMEIRQGLATGNNAAFLRPASEVPADRIADAVSIEDFDRQGLPYARYLKGGRFRKWYGNFDYVIRFDPEARARLAESGNRMPSRQYYFKPCITWTLVSSKGVFGARLAEGCVFDVGGSCGFVKDGHDRLVVLAYLCSKVATYFLNAQNPTANVQVGDLKALPYLPPDPALAAKLHDLAARCVAVARDDWQDYAANVSVPPEVHRARFSALKEAETEINRLLIDRYGLSDVLTPDVPERLITLKSGGSR</sequence>
<evidence type="ECO:0000256" key="2">
    <source>
        <dbReference type="ARBA" id="ARBA00022603"/>
    </source>
</evidence>
<dbReference type="Gene3D" id="3.40.50.150">
    <property type="entry name" value="Vaccinia Virus protein VP39"/>
    <property type="match status" value="1"/>
</dbReference>
<evidence type="ECO:0000313" key="7">
    <source>
        <dbReference type="EMBL" id="HIV00201.1"/>
    </source>
</evidence>
<dbReference type="GO" id="GO:0003676">
    <property type="term" value="F:nucleic acid binding"/>
    <property type="evidence" value="ECO:0007669"/>
    <property type="project" value="InterPro"/>
</dbReference>
<dbReference type="PANTHER" id="PTHR33841">
    <property type="entry name" value="DNA METHYLTRANSFERASE YEEA-RELATED"/>
    <property type="match status" value="1"/>
</dbReference>
<feature type="domain" description="Type II methyltransferase M.TaqI-like" evidence="6">
    <location>
        <begin position="236"/>
        <end position="342"/>
    </location>
</feature>
<protein>
    <recommendedName>
        <fullName evidence="1">site-specific DNA-methyltransferase (adenine-specific)</fullName>
        <ecNumber evidence="1">2.1.1.72</ecNumber>
    </recommendedName>
</protein>
<gene>
    <name evidence="7" type="ORF">IAB14_03685</name>
</gene>
<dbReference type="InterPro" id="IPR011639">
    <property type="entry name" value="MethylTrfase_TaqI-like_dom"/>
</dbReference>
<dbReference type="PROSITE" id="PS00092">
    <property type="entry name" value="N6_MTASE"/>
    <property type="match status" value="1"/>
</dbReference>
<dbReference type="GO" id="GO:0009007">
    <property type="term" value="F:site-specific DNA-methyltransferase (adenine-specific) activity"/>
    <property type="evidence" value="ECO:0007669"/>
    <property type="project" value="UniProtKB-EC"/>
</dbReference>
<keyword evidence="2" id="KW-0489">Methyltransferase</keyword>
<evidence type="ECO:0000313" key="8">
    <source>
        <dbReference type="Proteomes" id="UP000886891"/>
    </source>
</evidence>
<proteinExistence type="predicted"/>
<dbReference type="GO" id="GO:0032259">
    <property type="term" value="P:methylation"/>
    <property type="evidence" value="ECO:0007669"/>
    <property type="project" value="UniProtKB-KW"/>
</dbReference>
<comment type="catalytic activity">
    <reaction evidence="5">
        <text>a 2'-deoxyadenosine in DNA + S-adenosyl-L-methionine = an N(6)-methyl-2'-deoxyadenosine in DNA + S-adenosyl-L-homocysteine + H(+)</text>
        <dbReference type="Rhea" id="RHEA:15197"/>
        <dbReference type="Rhea" id="RHEA-COMP:12418"/>
        <dbReference type="Rhea" id="RHEA-COMP:12419"/>
        <dbReference type="ChEBI" id="CHEBI:15378"/>
        <dbReference type="ChEBI" id="CHEBI:57856"/>
        <dbReference type="ChEBI" id="CHEBI:59789"/>
        <dbReference type="ChEBI" id="CHEBI:90615"/>
        <dbReference type="ChEBI" id="CHEBI:90616"/>
        <dbReference type="EC" id="2.1.1.72"/>
    </reaction>
</comment>
<evidence type="ECO:0000259" key="6">
    <source>
        <dbReference type="Pfam" id="PF07669"/>
    </source>
</evidence>
<organism evidence="7 8">
    <name type="scientific">Candidatus Stercoripulliclostridium merdipullorum</name>
    <dbReference type="NCBI Taxonomy" id="2840952"/>
    <lineage>
        <taxon>Bacteria</taxon>
        <taxon>Bacillati</taxon>
        <taxon>Bacillota</taxon>
        <taxon>Clostridia</taxon>
        <taxon>Eubacteriales</taxon>
        <taxon>Candidatus Stercoripulliclostridium</taxon>
    </lineage>
</organism>
<dbReference type="InterPro" id="IPR050953">
    <property type="entry name" value="N4_N6_ade-DNA_methylase"/>
</dbReference>